<sequence length="85" mass="9201">MAAPSAVPLPTDQVTSETTDSKTSAPSRPHFFYSLDTLLKLRPTHCNLPEPLPFLSYSINPAGLINCKMSFPASPTAGRRGYIHA</sequence>
<evidence type="ECO:0000313" key="2">
    <source>
        <dbReference type="EMBL" id="MBW0530359.1"/>
    </source>
</evidence>
<gene>
    <name evidence="2" type="ORF">O181_070074</name>
</gene>
<dbReference type="EMBL" id="AVOT02035935">
    <property type="protein sequence ID" value="MBW0530359.1"/>
    <property type="molecule type" value="Genomic_DNA"/>
</dbReference>
<keyword evidence="3" id="KW-1185">Reference proteome</keyword>
<accession>A0A9Q3F0I7</accession>
<name>A0A9Q3F0I7_9BASI</name>
<evidence type="ECO:0000256" key="1">
    <source>
        <dbReference type="SAM" id="MobiDB-lite"/>
    </source>
</evidence>
<protein>
    <submittedName>
        <fullName evidence="2">Uncharacterized protein</fullName>
    </submittedName>
</protein>
<organism evidence="2 3">
    <name type="scientific">Austropuccinia psidii MF-1</name>
    <dbReference type="NCBI Taxonomy" id="1389203"/>
    <lineage>
        <taxon>Eukaryota</taxon>
        <taxon>Fungi</taxon>
        <taxon>Dikarya</taxon>
        <taxon>Basidiomycota</taxon>
        <taxon>Pucciniomycotina</taxon>
        <taxon>Pucciniomycetes</taxon>
        <taxon>Pucciniales</taxon>
        <taxon>Sphaerophragmiaceae</taxon>
        <taxon>Austropuccinia</taxon>
    </lineage>
</organism>
<dbReference type="AlphaFoldDB" id="A0A9Q3F0I7"/>
<dbReference type="Proteomes" id="UP000765509">
    <property type="component" value="Unassembled WGS sequence"/>
</dbReference>
<proteinExistence type="predicted"/>
<feature type="region of interest" description="Disordered" evidence="1">
    <location>
        <begin position="1"/>
        <end position="27"/>
    </location>
</feature>
<feature type="compositionally biased region" description="Polar residues" evidence="1">
    <location>
        <begin position="12"/>
        <end position="26"/>
    </location>
</feature>
<reference evidence="2" key="1">
    <citation type="submission" date="2021-03" db="EMBL/GenBank/DDBJ databases">
        <title>Draft genome sequence of rust myrtle Austropuccinia psidii MF-1, a brazilian biotype.</title>
        <authorList>
            <person name="Quecine M.C."/>
            <person name="Pachon D.M.R."/>
            <person name="Bonatelli M.L."/>
            <person name="Correr F.H."/>
            <person name="Franceschini L.M."/>
            <person name="Leite T.F."/>
            <person name="Margarido G.R.A."/>
            <person name="Almeida C.A."/>
            <person name="Ferrarezi J.A."/>
            <person name="Labate C.A."/>
        </authorList>
    </citation>
    <scope>NUCLEOTIDE SEQUENCE</scope>
    <source>
        <strain evidence="2">MF-1</strain>
    </source>
</reference>
<evidence type="ECO:0000313" key="3">
    <source>
        <dbReference type="Proteomes" id="UP000765509"/>
    </source>
</evidence>
<comment type="caution">
    <text evidence="2">The sequence shown here is derived from an EMBL/GenBank/DDBJ whole genome shotgun (WGS) entry which is preliminary data.</text>
</comment>